<evidence type="ECO:0000313" key="2">
    <source>
        <dbReference type="Proteomes" id="UP000827986"/>
    </source>
</evidence>
<protein>
    <submittedName>
        <fullName evidence="1">Uncharacterized protein</fullName>
    </submittedName>
</protein>
<keyword evidence="2" id="KW-1185">Reference proteome</keyword>
<sequence length="85" mass="9439">MSSIRRSWDVATISSFKTITINGLIAPGPVLPGGPAQTKQEEDWTEALENEETLQVTVRPKQSFSVWQYLLSLGQEPVLLCHDPT</sequence>
<dbReference type="EMBL" id="JAHDVG010000467">
    <property type="protein sequence ID" value="KAH1182355.1"/>
    <property type="molecule type" value="Genomic_DNA"/>
</dbReference>
<proteinExistence type="predicted"/>
<dbReference type="AlphaFoldDB" id="A0A9D4B6M8"/>
<reference evidence="1" key="1">
    <citation type="submission" date="2021-09" db="EMBL/GenBank/DDBJ databases">
        <title>The genome of Mauremys mutica provides insights into the evolution of semi-aquatic lifestyle.</title>
        <authorList>
            <person name="Gong S."/>
            <person name="Gao Y."/>
        </authorList>
    </citation>
    <scope>NUCLEOTIDE SEQUENCE</scope>
    <source>
        <strain evidence="1">MM-2020</strain>
        <tissue evidence="1">Muscle</tissue>
    </source>
</reference>
<organism evidence="1 2">
    <name type="scientific">Mauremys mutica</name>
    <name type="common">yellowpond turtle</name>
    <dbReference type="NCBI Taxonomy" id="74926"/>
    <lineage>
        <taxon>Eukaryota</taxon>
        <taxon>Metazoa</taxon>
        <taxon>Chordata</taxon>
        <taxon>Craniata</taxon>
        <taxon>Vertebrata</taxon>
        <taxon>Euteleostomi</taxon>
        <taxon>Archelosauria</taxon>
        <taxon>Testudinata</taxon>
        <taxon>Testudines</taxon>
        <taxon>Cryptodira</taxon>
        <taxon>Durocryptodira</taxon>
        <taxon>Testudinoidea</taxon>
        <taxon>Geoemydidae</taxon>
        <taxon>Geoemydinae</taxon>
        <taxon>Mauremys</taxon>
    </lineage>
</organism>
<accession>A0A9D4B6M8</accession>
<evidence type="ECO:0000313" key="1">
    <source>
        <dbReference type="EMBL" id="KAH1182355.1"/>
    </source>
</evidence>
<gene>
    <name evidence="1" type="ORF">KIL84_010109</name>
</gene>
<name>A0A9D4B6M8_9SAUR</name>
<dbReference type="Proteomes" id="UP000827986">
    <property type="component" value="Unassembled WGS sequence"/>
</dbReference>
<comment type="caution">
    <text evidence="1">The sequence shown here is derived from an EMBL/GenBank/DDBJ whole genome shotgun (WGS) entry which is preliminary data.</text>
</comment>